<evidence type="ECO:0000256" key="2">
    <source>
        <dbReference type="ARBA" id="ARBA00022617"/>
    </source>
</evidence>
<keyword evidence="6 9" id="KW-0408">Iron</keyword>
<keyword evidence="9" id="KW-0812">Transmembrane</keyword>
<dbReference type="InterPro" id="IPR005616">
    <property type="entry name" value="CcmH/CycL/Ccl2/NrfF_N"/>
</dbReference>
<dbReference type="PANTHER" id="PTHR47870">
    <property type="entry name" value="CYTOCHROME C-TYPE BIOGENESIS PROTEIN CCMH"/>
    <property type="match status" value="1"/>
</dbReference>
<proteinExistence type="inferred from homology"/>
<keyword evidence="9" id="KW-0472">Membrane</keyword>
<accession>A0A7X0CZQ9</accession>
<protein>
    <recommendedName>
        <fullName evidence="9">Cytochrome c-type biogenesis protein</fullName>
    </recommendedName>
</protein>
<keyword evidence="5" id="KW-0201">Cytochrome c-type biogenesis</keyword>
<dbReference type="Pfam" id="PF03918">
    <property type="entry name" value="CcmH"/>
    <property type="match status" value="1"/>
</dbReference>
<keyword evidence="12" id="KW-1185">Reference proteome</keyword>
<comment type="caution">
    <text evidence="11">The sequence shown here is derived from an EMBL/GenBank/DDBJ whole genome shotgun (WGS) entry which is preliminary data.</text>
</comment>
<feature type="transmembrane region" description="Helical" evidence="9">
    <location>
        <begin position="136"/>
        <end position="157"/>
    </location>
</feature>
<dbReference type="GO" id="GO:0046872">
    <property type="term" value="F:metal ion binding"/>
    <property type="evidence" value="ECO:0007669"/>
    <property type="project" value="UniProtKB-KW"/>
</dbReference>
<name>A0A7X0CZQ9_9HYPH</name>
<comment type="similarity">
    <text evidence="1 9">Belongs to the CcmH/CycL/Ccl2/NrfF family.</text>
</comment>
<dbReference type="InterPro" id="IPR038297">
    <property type="entry name" value="CcmH/CycL/NrfF/Ccl2_sf"/>
</dbReference>
<evidence type="ECO:0000256" key="3">
    <source>
        <dbReference type="ARBA" id="ARBA00022723"/>
    </source>
</evidence>
<evidence type="ECO:0000256" key="8">
    <source>
        <dbReference type="ARBA" id="ARBA00060491"/>
    </source>
</evidence>
<dbReference type="InterPro" id="IPR051263">
    <property type="entry name" value="C-type_cytochrome_biogenesis"/>
</dbReference>
<evidence type="ECO:0000256" key="4">
    <source>
        <dbReference type="ARBA" id="ARBA00022729"/>
    </source>
</evidence>
<organism evidence="11 12">
    <name type="scientific">Rhizobium wenxiniae</name>
    <dbReference type="NCBI Taxonomy" id="1737357"/>
    <lineage>
        <taxon>Bacteria</taxon>
        <taxon>Pseudomonadati</taxon>
        <taxon>Pseudomonadota</taxon>
        <taxon>Alphaproteobacteria</taxon>
        <taxon>Hyphomicrobiales</taxon>
        <taxon>Rhizobiaceae</taxon>
        <taxon>Rhizobium/Agrobacterium group</taxon>
        <taxon>Rhizobium</taxon>
    </lineage>
</organism>
<dbReference type="CDD" id="cd16378">
    <property type="entry name" value="CcmH_N"/>
    <property type="match status" value="1"/>
</dbReference>
<dbReference type="Proteomes" id="UP000547879">
    <property type="component" value="Unassembled WGS sequence"/>
</dbReference>
<sequence>MMELERLRLPLTVTLSPLAERRSRQADEGLRGFLVKLMLALFFLFTPIQAFAVNPDEVLKDPALEQRARQISAQLRCMVCQNQSIDDSNAELAKDLRVLVRQRLTDGDTDKQVVDYVVSRYGEFVLLNPRLSGKTIILWSMPIGLLIAGIFALVIFVRSRPARRSSEVLSAEEKAKIDELLGR</sequence>
<reference evidence="11 12" key="1">
    <citation type="submission" date="2020-08" db="EMBL/GenBank/DDBJ databases">
        <title>Genomic Encyclopedia of Type Strains, Phase IV (KMG-IV): sequencing the most valuable type-strain genomes for metagenomic binning, comparative biology and taxonomic classification.</title>
        <authorList>
            <person name="Goeker M."/>
        </authorList>
    </citation>
    <scope>NUCLEOTIDE SEQUENCE [LARGE SCALE GENOMIC DNA]</scope>
    <source>
        <strain evidence="11 12">DSM 100734</strain>
    </source>
</reference>
<evidence type="ECO:0000259" key="10">
    <source>
        <dbReference type="Pfam" id="PF03918"/>
    </source>
</evidence>
<feature type="transmembrane region" description="Helical" evidence="9">
    <location>
        <begin position="33"/>
        <end position="52"/>
    </location>
</feature>
<evidence type="ECO:0000313" key="11">
    <source>
        <dbReference type="EMBL" id="MBB6162223.1"/>
    </source>
</evidence>
<dbReference type="FunFam" id="1.10.8.640:FF:000001">
    <property type="entry name" value="Cytochrome c-type biogenesis protein"/>
    <property type="match status" value="1"/>
</dbReference>
<comment type="subcellular location">
    <subcellularLocation>
        <location evidence="8">Membrane</location>
        <topology evidence="8">Single-pass membrane protein</topology>
        <orientation evidence="8">Periplasmic side</orientation>
    </subcellularLocation>
</comment>
<dbReference type="GO" id="GO:0017004">
    <property type="term" value="P:cytochrome complex assembly"/>
    <property type="evidence" value="ECO:0007669"/>
    <property type="project" value="UniProtKB-KW"/>
</dbReference>
<keyword evidence="9" id="KW-1133">Transmembrane helix</keyword>
<dbReference type="PANTHER" id="PTHR47870:SF1">
    <property type="entry name" value="CYTOCHROME C-TYPE BIOGENESIS PROTEIN CCMH"/>
    <property type="match status" value="1"/>
</dbReference>
<dbReference type="GO" id="GO:0005886">
    <property type="term" value="C:plasma membrane"/>
    <property type="evidence" value="ECO:0007669"/>
    <property type="project" value="TreeGrafter"/>
</dbReference>
<keyword evidence="3 9" id="KW-0479">Metal-binding</keyword>
<evidence type="ECO:0000256" key="1">
    <source>
        <dbReference type="ARBA" id="ARBA00010342"/>
    </source>
</evidence>
<dbReference type="EMBL" id="JACHEG010000002">
    <property type="protein sequence ID" value="MBB6162223.1"/>
    <property type="molecule type" value="Genomic_DNA"/>
</dbReference>
<evidence type="ECO:0000256" key="6">
    <source>
        <dbReference type="ARBA" id="ARBA00023004"/>
    </source>
</evidence>
<comment type="function">
    <text evidence="7">Required for the biogenesis of c-type cytochromes. Possible subunit of a heme lyase.</text>
</comment>
<evidence type="ECO:0000256" key="5">
    <source>
        <dbReference type="ARBA" id="ARBA00022748"/>
    </source>
</evidence>
<feature type="domain" description="CcmH/CycL/Ccl2/NrfF N-terminal" evidence="10">
    <location>
        <begin position="41"/>
        <end position="181"/>
    </location>
</feature>
<evidence type="ECO:0000256" key="7">
    <source>
        <dbReference type="ARBA" id="ARBA00037230"/>
    </source>
</evidence>
<evidence type="ECO:0000256" key="9">
    <source>
        <dbReference type="RuleBase" id="RU364112"/>
    </source>
</evidence>
<keyword evidence="4 9" id="KW-0732">Signal</keyword>
<gene>
    <name evidence="11" type="ORF">HNQ72_002041</name>
</gene>
<dbReference type="AlphaFoldDB" id="A0A7X0CZQ9"/>
<evidence type="ECO:0000313" key="12">
    <source>
        <dbReference type="Proteomes" id="UP000547879"/>
    </source>
</evidence>
<dbReference type="Gene3D" id="1.10.8.640">
    <property type="entry name" value="Cytochrome C biogenesis protein"/>
    <property type="match status" value="1"/>
</dbReference>
<keyword evidence="2 9" id="KW-0349">Heme</keyword>